<dbReference type="GO" id="GO:0005975">
    <property type="term" value="P:carbohydrate metabolic process"/>
    <property type="evidence" value="ECO:0007669"/>
    <property type="project" value="InterPro"/>
</dbReference>
<dbReference type="GeneID" id="106066154"/>
<dbReference type="PANTHER" id="PTHR11177:SF317">
    <property type="entry name" value="CHITINASE 12-RELATED"/>
    <property type="match status" value="1"/>
</dbReference>
<proteinExistence type="predicted"/>
<dbReference type="GO" id="GO:0004568">
    <property type="term" value="F:chitinase activity"/>
    <property type="evidence" value="ECO:0007669"/>
    <property type="project" value="TreeGrafter"/>
</dbReference>
<dbReference type="GO" id="GO:0008061">
    <property type="term" value="F:chitin binding"/>
    <property type="evidence" value="ECO:0007669"/>
    <property type="project" value="InterPro"/>
</dbReference>
<dbReference type="PROSITE" id="PS51257">
    <property type="entry name" value="PROKAR_LIPOPROTEIN"/>
    <property type="match status" value="1"/>
</dbReference>
<keyword evidence="3" id="KW-1185">Reference proteome</keyword>
<dbReference type="InterPro" id="IPR017853">
    <property type="entry name" value="GH"/>
</dbReference>
<dbReference type="AlphaFoldDB" id="A0A9W3BCY4"/>
<dbReference type="InterPro" id="IPR011583">
    <property type="entry name" value="Chitinase_II/V-like_cat"/>
</dbReference>
<evidence type="ECO:0000256" key="1">
    <source>
        <dbReference type="SAM" id="SignalP"/>
    </source>
</evidence>
<protein>
    <submittedName>
        <fullName evidence="4">Chitotriosidase-1-like isoform X1</fullName>
    </submittedName>
</protein>
<name>A0A9W3BCY4_BIOGL</name>
<dbReference type="PROSITE" id="PS51910">
    <property type="entry name" value="GH18_2"/>
    <property type="match status" value="1"/>
</dbReference>
<dbReference type="SMART" id="SM00636">
    <property type="entry name" value="Glyco_18"/>
    <property type="match status" value="1"/>
</dbReference>
<organism evidence="3 4">
    <name type="scientific">Biomphalaria glabrata</name>
    <name type="common">Bloodfluke planorb</name>
    <name type="synonym">Freshwater snail</name>
    <dbReference type="NCBI Taxonomy" id="6526"/>
    <lineage>
        <taxon>Eukaryota</taxon>
        <taxon>Metazoa</taxon>
        <taxon>Spiralia</taxon>
        <taxon>Lophotrochozoa</taxon>
        <taxon>Mollusca</taxon>
        <taxon>Gastropoda</taxon>
        <taxon>Heterobranchia</taxon>
        <taxon>Euthyneura</taxon>
        <taxon>Panpulmonata</taxon>
        <taxon>Hygrophila</taxon>
        <taxon>Lymnaeoidea</taxon>
        <taxon>Planorbidae</taxon>
        <taxon>Biomphalaria</taxon>
    </lineage>
</organism>
<feature type="domain" description="GH18" evidence="2">
    <location>
        <begin position="31"/>
        <end position="383"/>
    </location>
</feature>
<dbReference type="InterPro" id="IPR029070">
    <property type="entry name" value="Chitinase_insertion_sf"/>
</dbReference>
<sequence length="383" mass="45309">MNLSLKLLKMKIAYLAVQLYFLFACEAAPCNVFLCNVNAAALAQSRLKLNLLDPEICQTVIIEYASSQNNRLLHHYAVTQFIPDLRASRQNFKNFKCLIEVYTSELIGDNFYTMYLIPESRALFIQSCIDYLRRYDMNGISIRHSFHRKPFFKKYFPILLQDIMDAFQKESERTGRTRLLLYVFLYNYKENIDEDYDVPAIFRLADIVIVDTKYYSFFPLIGNWTHRHQSRLYGNTTDDELNMNYTVNYYLSKGAVKSKLVICVAFSGNVYYNFFFKNEFNKRYHTIMRMDYDLICKKLIDYQRLKGRKFRYPDNCPFYFYDNDRYLVYYDDAISLISKVRYAKEMGLAGVNIWDVSDDDMAGECGDGPFPLLHHVSQECRKP</sequence>
<feature type="chain" id="PRO_5040795375" evidence="1">
    <location>
        <begin position="28"/>
        <end position="383"/>
    </location>
</feature>
<dbReference type="OrthoDB" id="76388at2759"/>
<dbReference type="GO" id="GO:0006032">
    <property type="term" value="P:chitin catabolic process"/>
    <property type="evidence" value="ECO:0007669"/>
    <property type="project" value="TreeGrafter"/>
</dbReference>
<dbReference type="GO" id="GO:0005576">
    <property type="term" value="C:extracellular region"/>
    <property type="evidence" value="ECO:0007669"/>
    <property type="project" value="TreeGrafter"/>
</dbReference>
<feature type="signal peptide" evidence="1">
    <location>
        <begin position="1"/>
        <end position="27"/>
    </location>
</feature>
<gene>
    <name evidence="4" type="primary">LOC106066154</name>
</gene>
<dbReference type="SUPFAM" id="SSF51445">
    <property type="entry name" value="(Trans)glycosidases"/>
    <property type="match status" value="1"/>
</dbReference>
<dbReference type="Gene3D" id="3.10.50.10">
    <property type="match status" value="1"/>
</dbReference>
<dbReference type="InterPro" id="IPR001223">
    <property type="entry name" value="Glyco_hydro18_cat"/>
</dbReference>
<evidence type="ECO:0000313" key="4">
    <source>
        <dbReference type="RefSeq" id="XP_055897281.1"/>
    </source>
</evidence>
<dbReference type="InterPro" id="IPR050314">
    <property type="entry name" value="Glycosyl_Hydrlase_18"/>
</dbReference>
<dbReference type="PANTHER" id="PTHR11177">
    <property type="entry name" value="CHITINASE"/>
    <property type="match status" value="1"/>
</dbReference>
<evidence type="ECO:0000259" key="2">
    <source>
        <dbReference type="PROSITE" id="PS51910"/>
    </source>
</evidence>
<evidence type="ECO:0000313" key="3">
    <source>
        <dbReference type="Proteomes" id="UP001165740"/>
    </source>
</evidence>
<dbReference type="Pfam" id="PF00704">
    <property type="entry name" value="Glyco_hydro_18"/>
    <property type="match status" value="1"/>
</dbReference>
<keyword evidence="1" id="KW-0732">Signal</keyword>
<dbReference type="Gene3D" id="3.20.20.80">
    <property type="entry name" value="Glycosidases"/>
    <property type="match status" value="1"/>
</dbReference>
<dbReference type="RefSeq" id="XP_055897281.1">
    <property type="nucleotide sequence ID" value="XM_056041306.1"/>
</dbReference>
<reference evidence="4" key="1">
    <citation type="submission" date="2025-08" db="UniProtKB">
        <authorList>
            <consortium name="RefSeq"/>
        </authorList>
    </citation>
    <scope>IDENTIFICATION</scope>
</reference>
<dbReference type="Proteomes" id="UP001165740">
    <property type="component" value="Chromosome 9"/>
</dbReference>
<accession>A0A9W3BCY4</accession>